<dbReference type="GO" id="GO:0120159">
    <property type="term" value="F:rRNA pseudouridine synthase activity"/>
    <property type="evidence" value="ECO:0007669"/>
    <property type="project" value="UniProtKB-ARBA"/>
</dbReference>
<dbReference type="CDD" id="cd00165">
    <property type="entry name" value="S4"/>
    <property type="match status" value="1"/>
</dbReference>
<protein>
    <recommendedName>
        <fullName evidence="6">Pseudouridine synthase</fullName>
        <ecNumber evidence="6">5.4.99.-</ecNumber>
    </recommendedName>
</protein>
<comment type="similarity">
    <text evidence="2 6">Belongs to the pseudouridine synthase RluA family.</text>
</comment>
<evidence type="ECO:0000313" key="8">
    <source>
        <dbReference type="EMBL" id="ALD66666.1"/>
    </source>
</evidence>
<dbReference type="GO" id="GO:0003723">
    <property type="term" value="F:RNA binding"/>
    <property type="evidence" value="ECO:0007669"/>
    <property type="project" value="UniProtKB-KW"/>
</dbReference>
<evidence type="ECO:0000259" key="7">
    <source>
        <dbReference type="SMART" id="SM00363"/>
    </source>
</evidence>
<comment type="catalytic activity">
    <reaction evidence="1 6">
        <text>a uridine in RNA = a pseudouridine in RNA</text>
        <dbReference type="Rhea" id="RHEA:48348"/>
        <dbReference type="Rhea" id="RHEA-COMP:12068"/>
        <dbReference type="Rhea" id="RHEA-COMP:12069"/>
        <dbReference type="ChEBI" id="CHEBI:65314"/>
        <dbReference type="ChEBI" id="CHEBI:65315"/>
    </reaction>
</comment>
<dbReference type="EC" id="5.4.99.-" evidence="6"/>
<dbReference type="InterPro" id="IPR006225">
    <property type="entry name" value="PsdUridine_synth_RluC/D"/>
</dbReference>
<dbReference type="SUPFAM" id="SSF55174">
    <property type="entry name" value="Alpha-L RNA-binding motif"/>
    <property type="match status" value="1"/>
</dbReference>
<dbReference type="InterPro" id="IPR002942">
    <property type="entry name" value="S4_RNA-bd"/>
</dbReference>
<dbReference type="SUPFAM" id="SSF55120">
    <property type="entry name" value="Pseudouridine synthase"/>
    <property type="match status" value="1"/>
</dbReference>
<evidence type="ECO:0000256" key="1">
    <source>
        <dbReference type="ARBA" id="ARBA00000073"/>
    </source>
</evidence>
<dbReference type="EMBL" id="CP012622">
    <property type="protein sequence ID" value="ALD66666.1"/>
    <property type="molecule type" value="Genomic_DNA"/>
</dbReference>
<accession>A0A0M4JIZ0</accession>
<dbReference type="Pfam" id="PF01479">
    <property type="entry name" value="S4"/>
    <property type="match status" value="1"/>
</dbReference>
<dbReference type="AlphaFoldDB" id="A0A0M4JIZ0"/>
<evidence type="ECO:0000313" key="9">
    <source>
        <dbReference type="Proteomes" id="UP000063919"/>
    </source>
</evidence>
<evidence type="ECO:0000256" key="3">
    <source>
        <dbReference type="ARBA" id="ARBA00023235"/>
    </source>
</evidence>
<dbReference type="Gene3D" id="3.30.2350.10">
    <property type="entry name" value="Pseudouridine synthase"/>
    <property type="match status" value="1"/>
</dbReference>
<dbReference type="KEGG" id="scj:SCANT_v1c07600"/>
<dbReference type="PATRIC" id="fig|362837.3.peg.776"/>
<evidence type="ECO:0000256" key="5">
    <source>
        <dbReference type="PROSITE-ProRule" id="PRU00182"/>
    </source>
</evidence>
<evidence type="ECO:0000256" key="4">
    <source>
        <dbReference type="PIRSR" id="PIRSR606225-1"/>
    </source>
</evidence>
<dbReference type="Proteomes" id="UP000063919">
    <property type="component" value="Chromosome"/>
</dbReference>
<dbReference type="NCBIfam" id="TIGR00005">
    <property type="entry name" value="rluA_subfam"/>
    <property type="match status" value="1"/>
</dbReference>
<dbReference type="InterPro" id="IPR050188">
    <property type="entry name" value="RluA_PseudoU_synthase"/>
</dbReference>
<organism evidence="8 9">
    <name type="scientific">Spiroplasma cantharicola</name>
    <dbReference type="NCBI Taxonomy" id="362837"/>
    <lineage>
        <taxon>Bacteria</taxon>
        <taxon>Bacillati</taxon>
        <taxon>Mycoplasmatota</taxon>
        <taxon>Mollicutes</taxon>
        <taxon>Entomoplasmatales</taxon>
        <taxon>Spiroplasmataceae</taxon>
        <taxon>Spiroplasma</taxon>
    </lineage>
</organism>
<keyword evidence="9" id="KW-1185">Reference proteome</keyword>
<dbReference type="InterPro" id="IPR006224">
    <property type="entry name" value="PsdUridine_synth_RluA-like_CS"/>
</dbReference>
<evidence type="ECO:0000256" key="2">
    <source>
        <dbReference type="ARBA" id="ARBA00010876"/>
    </source>
</evidence>
<dbReference type="Pfam" id="PF00849">
    <property type="entry name" value="PseudoU_synth_2"/>
    <property type="match status" value="1"/>
</dbReference>
<reference evidence="8 9" key="1">
    <citation type="journal article" date="2015" name="Genome Announc.">
        <title>Complete Genome Sequence of Spiroplasma cantharicola CC-1T (DSM 21588), a Bacterium Isolated from Soldier Beetle (Cantharis carolinus).</title>
        <authorList>
            <person name="Lo W.S."/>
            <person name="Liu P.Y."/>
            <person name="Kuo C.H."/>
        </authorList>
    </citation>
    <scope>NUCLEOTIDE SEQUENCE [LARGE SCALE GENOMIC DNA]</scope>
    <source>
        <strain evidence="8 9">CC-1</strain>
    </source>
</reference>
<proteinExistence type="inferred from homology"/>
<dbReference type="InterPro" id="IPR006145">
    <property type="entry name" value="PsdUridine_synth_RsuA/RluA"/>
</dbReference>
<dbReference type="GO" id="GO:0000455">
    <property type="term" value="P:enzyme-directed rRNA pseudouridine synthesis"/>
    <property type="evidence" value="ECO:0007669"/>
    <property type="project" value="TreeGrafter"/>
</dbReference>
<dbReference type="STRING" id="362837.SCANT_v1c07600"/>
<feature type="active site" evidence="4">
    <location>
        <position position="139"/>
    </location>
</feature>
<keyword evidence="5" id="KW-0694">RNA-binding</keyword>
<dbReference type="OrthoDB" id="9807829at2"/>
<dbReference type="PANTHER" id="PTHR21600">
    <property type="entry name" value="MITOCHONDRIAL RNA PSEUDOURIDINE SYNTHASE"/>
    <property type="match status" value="1"/>
</dbReference>
<feature type="domain" description="RNA-binding S4" evidence="7">
    <location>
        <begin position="13"/>
        <end position="77"/>
    </location>
</feature>
<keyword evidence="3 6" id="KW-0413">Isomerase</keyword>
<gene>
    <name evidence="8" type="primary">rluD</name>
    <name evidence="8" type="ORF">SCANT_v1c07600</name>
</gene>
<dbReference type="PANTHER" id="PTHR21600:SF44">
    <property type="entry name" value="RIBOSOMAL LARGE SUBUNIT PSEUDOURIDINE SYNTHASE D"/>
    <property type="match status" value="1"/>
</dbReference>
<sequence length="304" mass="34743">MNQLEIKLEHDAGRLDKFLTEYLKEEYDFSRSYVQKLIESKDVLVNNQEVSVKHNLLSGDVIKMNFKEPSEMEAKPEDIDFEIVYQDKDLLIVNKPNGLVVHPAAGNPTGTLVNGLLFKVKDLSSIGGVLRPGIVHRLDKMTTGLMIVAKNDKTHKSLTNMLANNEIHKEYIALVHGVIEPNAGKINAPIGRHKGDRKKMTTTDINSKHAITNFTVLERYEKHTKISCVIETGRTHQIRVHMAYIKHPVVGDPLYAFKEDMKEEFGQYLHAYRLTFNHPITNEKLDLISDLPKEFNDKINMFKE</sequence>
<dbReference type="InterPro" id="IPR036986">
    <property type="entry name" value="S4_RNA-bd_sf"/>
</dbReference>
<dbReference type="PROSITE" id="PS50889">
    <property type="entry name" value="S4"/>
    <property type="match status" value="1"/>
</dbReference>
<name>A0A0M4JIZ0_9MOLU</name>
<dbReference type="PROSITE" id="PS01129">
    <property type="entry name" value="PSI_RLU"/>
    <property type="match status" value="1"/>
</dbReference>
<evidence type="ECO:0000256" key="6">
    <source>
        <dbReference type="RuleBase" id="RU362028"/>
    </source>
</evidence>
<dbReference type="CDD" id="cd02869">
    <property type="entry name" value="PseudoU_synth_RluA_like"/>
    <property type="match status" value="1"/>
</dbReference>
<dbReference type="InterPro" id="IPR020103">
    <property type="entry name" value="PsdUridine_synth_cat_dom_sf"/>
</dbReference>
<dbReference type="Gene3D" id="3.10.290.10">
    <property type="entry name" value="RNA-binding S4 domain"/>
    <property type="match status" value="1"/>
</dbReference>
<comment type="function">
    <text evidence="6">Responsible for synthesis of pseudouridine from uracil.</text>
</comment>
<dbReference type="SMART" id="SM00363">
    <property type="entry name" value="S4"/>
    <property type="match status" value="1"/>
</dbReference>
<dbReference type="RefSeq" id="WP_053946418.1">
    <property type="nucleotide sequence ID" value="NZ_CP012622.1"/>
</dbReference>